<dbReference type="Pfam" id="PF20160">
    <property type="entry name" value="C-JID"/>
    <property type="match status" value="1"/>
</dbReference>
<evidence type="ECO:0000313" key="7">
    <source>
        <dbReference type="Proteomes" id="UP001168877"/>
    </source>
</evidence>
<feature type="domain" description="C-JID" evidence="4">
    <location>
        <begin position="83"/>
        <end position="220"/>
    </location>
</feature>
<organism evidence="6 7">
    <name type="scientific">Acer saccharum</name>
    <name type="common">Sugar maple</name>
    <dbReference type="NCBI Taxonomy" id="4024"/>
    <lineage>
        <taxon>Eukaryota</taxon>
        <taxon>Viridiplantae</taxon>
        <taxon>Streptophyta</taxon>
        <taxon>Embryophyta</taxon>
        <taxon>Tracheophyta</taxon>
        <taxon>Spermatophyta</taxon>
        <taxon>Magnoliopsida</taxon>
        <taxon>eudicotyledons</taxon>
        <taxon>Gunneridae</taxon>
        <taxon>Pentapetalae</taxon>
        <taxon>rosids</taxon>
        <taxon>malvids</taxon>
        <taxon>Sapindales</taxon>
        <taxon>Sapindaceae</taxon>
        <taxon>Hippocastanoideae</taxon>
        <taxon>Acereae</taxon>
        <taxon>Acer</taxon>
    </lineage>
</organism>
<sequence>MISEINALEDDTAWWIDSSATRHVCMDRSLFTTNEKVDDGNILYMGNSSTATIEGKGNVRIEFTSGKILTLTDGYINFSFCYPGSEVPKWFRYTTEGSSIKFQKTFDCNLKGFAVCAIIAFEEYLFNGDNKHKLGVHFDCPCSDGDQSSPTNIMSETAYFASRNRTLIDSDHVAFGYCYASNRSLFERQLKNYSFEFRLSEESPNCRVKSCGVCPIYYKDSDADDSDEAGTSGSRFDEEEMEPHGKENENLQAVKYAEPIEHIGETSGINI</sequence>
<feature type="region of interest" description="Disordered" evidence="3">
    <location>
        <begin position="223"/>
        <end position="257"/>
    </location>
</feature>
<evidence type="ECO:0000256" key="1">
    <source>
        <dbReference type="ARBA" id="ARBA00022614"/>
    </source>
</evidence>
<dbReference type="InterPro" id="IPR045344">
    <property type="entry name" value="C-JID"/>
</dbReference>
<proteinExistence type="predicted"/>
<dbReference type="AlphaFoldDB" id="A0AA39T9B7"/>
<name>A0AA39T9B7_ACESA</name>
<gene>
    <name evidence="6" type="ORF">LWI29_030047</name>
</gene>
<evidence type="ECO:0000313" key="6">
    <source>
        <dbReference type="EMBL" id="KAK0602070.1"/>
    </source>
</evidence>
<dbReference type="InterPro" id="IPR054722">
    <property type="entry name" value="PolX-like_BBD"/>
</dbReference>
<evidence type="ECO:0000256" key="3">
    <source>
        <dbReference type="SAM" id="MobiDB-lite"/>
    </source>
</evidence>
<dbReference type="EMBL" id="JAUESC010000003">
    <property type="protein sequence ID" value="KAK0602070.1"/>
    <property type="molecule type" value="Genomic_DNA"/>
</dbReference>
<reference evidence="6" key="2">
    <citation type="submission" date="2023-06" db="EMBL/GenBank/DDBJ databases">
        <authorList>
            <person name="Swenson N.G."/>
            <person name="Wegrzyn J.L."/>
            <person name="Mcevoy S.L."/>
        </authorList>
    </citation>
    <scope>NUCLEOTIDE SEQUENCE</scope>
    <source>
        <strain evidence="6">NS2018</strain>
        <tissue evidence="6">Leaf</tissue>
    </source>
</reference>
<evidence type="ECO:0000256" key="2">
    <source>
        <dbReference type="ARBA" id="ARBA00022737"/>
    </source>
</evidence>
<dbReference type="Proteomes" id="UP001168877">
    <property type="component" value="Unassembled WGS sequence"/>
</dbReference>
<keyword evidence="1" id="KW-0433">Leucine-rich repeat</keyword>
<reference evidence="6" key="1">
    <citation type="journal article" date="2022" name="Plant J.">
        <title>Strategies of tolerance reflected in two North American maple genomes.</title>
        <authorList>
            <person name="McEvoy S.L."/>
            <person name="Sezen U.U."/>
            <person name="Trouern-Trend A."/>
            <person name="McMahon S.M."/>
            <person name="Schaberg P.G."/>
            <person name="Yang J."/>
            <person name="Wegrzyn J.L."/>
            <person name="Swenson N.G."/>
        </authorList>
    </citation>
    <scope>NUCLEOTIDE SEQUENCE</scope>
    <source>
        <strain evidence="6">NS2018</strain>
    </source>
</reference>
<evidence type="ECO:0000259" key="4">
    <source>
        <dbReference type="Pfam" id="PF20160"/>
    </source>
</evidence>
<feature type="domain" description="Retrovirus-related Pol polyprotein from transposon TNT 1-94-like beta-barrel" evidence="5">
    <location>
        <begin position="14"/>
        <end position="73"/>
    </location>
</feature>
<comment type="caution">
    <text evidence="6">The sequence shown here is derived from an EMBL/GenBank/DDBJ whole genome shotgun (WGS) entry which is preliminary data.</text>
</comment>
<protein>
    <submittedName>
        <fullName evidence="6">Uncharacterized protein</fullName>
    </submittedName>
</protein>
<dbReference type="Pfam" id="PF22936">
    <property type="entry name" value="Pol_BBD"/>
    <property type="match status" value="1"/>
</dbReference>
<keyword evidence="2" id="KW-0677">Repeat</keyword>
<evidence type="ECO:0000259" key="5">
    <source>
        <dbReference type="Pfam" id="PF22936"/>
    </source>
</evidence>
<accession>A0AA39T9B7</accession>
<dbReference type="PANTHER" id="PTHR47592">
    <property type="entry name" value="PBF68 PROTEIN"/>
    <property type="match status" value="1"/>
</dbReference>
<keyword evidence="7" id="KW-1185">Reference proteome</keyword>